<dbReference type="Proteomes" id="UP001515480">
    <property type="component" value="Unassembled WGS sequence"/>
</dbReference>
<organism evidence="3 4">
    <name type="scientific">Prymnesium parvum</name>
    <name type="common">Toxic golden alga</name>
    <dbReference type="NCBI Taxonomy" id="97485"/>
    <lineage>
        <taxon>Eukaryota</taxon>
        <taxon>Haptista</taxon>
        <taxon>Haptophyta</taxon>
        <taxon>Prymnesiophyceae</taxon>
        <taxon>Prymnesiales</taxon>
        <taxon>Prymnesiaceae</taxon>
        <taxon>Prymnesium</taxon>
    </lineage>
</organism>
<protein>
    <recommendedName>
        <fullName evidence="5">Protein arginine N-methyltransferase</fullName>
    </recommendedName>
</protein>
<evidence type="ECO:0000256" key="2">
    <source>
        <dbReference type="SAM" id="MobiDB-lite"/>
    </source>
</evidence>
<dbReference type="PANTHER" id="PTHR11006">
    <property type="entry name" value="PROTEIN ARGININE N-METHYLTRANSFERASE"/>
    <property type="match status" value="1"/>
</dbReference>
<evidence type="ECO:0000313" key="3">
    <source>
        <dbReference type="EMBL" id="KAL1503638.1"/>
    </source>
</evidence>
<proteinExistence type="predicted"/>
<accession>A0AB34IQU8</accession>
<dbReference type="InterPro" id="IPR029063">
    <property type="entry name" value="SAM-dependent_MTases_sf"/>
</dbReference>
<evidence type="ECO:0000313" key="4">
    <source>
        <dbReference type="Proteomes" id="UP001515480"/>
    </source>
</evidence>
<keyword evidence="1" id="KW-0949">S-adenosyl-L-methionine</keyword>
<dbReference type="EMBL" id="JBGBPQ010000021">
    <property type="protein sequence ID" value="KAL1503638.1"/>
    <property type="molecule type" value="Genomic_DNA"/>
</dbReference>
<dbReference type="InterPro" id="IPR025799">
    <property type="entry name" value="Arg_MeTrfase"/>
</dbReference>
<comment type="caution">
    <text evidence="3">The sequence shown here is derived from an EMBL/GenBank/DDBJ whole genome shotgun (WGS) entry which is preliminary data.</text>
</comment>
<dbReference type="PANTHER" id="PTHR11006:SF4">
    <property type="entry name" value="PROTEIN ARGININE N-METHYLTRANSFERASE 7"/>
    <property type="match status" value="1"/>
</dbReference>
<dbReference type="GO" id="GO:0016274">
    <property type="term" value="F:protein-arginine N-methyltransferase activity"/>
    <property type="evidence" value="ECO:0007669"/>
    <property type="project" value="InterPro"/>
</dbReference>
<dbReference type="SUPFAM" id="SSF53335">
    <property type="entry name" value="S-adenosyl-L-methionine-dependent methyltransferases"/>
    <property type="match status" value="1"/>
</dbReference>
<sequence length="650" mass="69726">MEWRGHADMLHDTERNALYQAAIERRLDELRSSSPVQVIDVGTGSGILACVAAAGGASVTAFECVPKLAALARRVAESNRLAVDVLPVHSTSAQPSARGWAAPPHAERRRAALLTHELLDTGVLSEGLLAATRHACDVLLAPGGVTVPHALRLYAQPVRCRFFRDAATLHALPLPPSAASCAGAAGYLELDVRRLLQRQEATPLAPPVEVLRLDLSSRPPEGEQSIGPLLTPPLATESKERSAPDALVTWWECDLHPRLPPLSTSPWRPHDGVEREHWLNAVFLCSPAGEADGEVIGGYDDDELWLDWRHAGCPSAGTRRACTCGLHVLWGAARLQQLNRLYSPSVSGAVAAAVGALHAMTGVAPRCVDLSDGPLLSIYAARAHAECVCVERSAPMRLLTLRFVASAGLSERVKVPLLNEASEDTEEGNGGRDGEQVEEGDEAQADQPALPSQLRGPCFELLLLDPSFSPLRGMWSGAHVCEMIRLRRWAEEAGIVAESTPQVPSNVRLMCALLECPDLWRRHQPVGEVSGIDMSMFNRLQPTSGSAIFATVAMGSSSSRSAHVMGNGIFSECATDAFGSWQSSIGLLDLYWCPLCTGGEADVPWVTPTPWAQGICFLEQPTSFSAGDVVEVELNLDLRTAALAVGLHKK</sequence>
<evidence type="ECO:0008006" key="5">
    <source>
        <dbReference type="Google" id="ProtNLM"/>
    </source>
</evidence>
<dbReference type="Gene3D" id="3.40.50.150">
    <property type="entry name" value="Vaccinia Virus protein VP39"/>
    <property type="match status" value="2"/>
</dbReference>
<keyword evidence="4" id="KW-1185">Reference proteome</keyword>
<dbReference type="CDD" id="cd02440">
    <property type="entry name" value="AdoMet_MTases"/>
    <property type="match status" value="1"/>
</dbReference>
<dbReference type="Gene3D" id="2.70.160.11">
    <property type="entry name" value="Hnrnp arginine n-methyltransferase1"/>
    <property type="match status" value="2"/>
</dbReference>
<dbReference type="AlphaFoldDB" id="A0AB34IQU8"/>
<gene>
    <name evidence="3" type="ORF">AB1Y20_012112</name>
</gene>
<evidence type="ECO:0000256" key="1">
    <source>
        <dbReference type="ARBA" id="ARBA00022691"/>
    </source>
</evidence>
<feature type="region of interest" description="Disordered" evidence="2">
    <location>
        <begin position="217"/>
        <end position="238"/>
    </location>
</feature>
<dbReference type="GO" id="GO:0042054">
    <property type="term" value="F:histone methyltransferase activity"/>
    <property type="evidence" value="ECO:0007669"/>
    <property type="project" value="TreeGrafter"/>
</dbReference>
<feature type="region of interest" description="Disordered" evidence="2">
    <location>
        <begin position="417"/>
        <end position="452"/>
    </location>
</feature>
<name>A0AB34IQU8_PRYPA</name>
<reference evidence="3 4" key="1">
    <citation type="journal article" date="2024" name="Science">
        <title>Giant polyketide synthase enzymes in the biosynthesis of giant marine polyether toxins.</title>
        <authorList>
            <person name="Fallon T.R."/>
            <person name="Shende V.V."/>
            <person name="Wierzbicki I.H."/>
            <person name="Pendleton A.L."/>
            <person name="Watervoot N.F."/>
            <person name="Auber R.P."/>
            <person name="Gonzalez D.J."/>
            <person name="Wisecaver J.H."/>
            <person name="Moore B.S."/>
        </authorList>
    </citation>
    <scope>NUCLEOTIDE SEQUENCE [LARGE SCALE GENOMIC DNA]</scope>
    <source>
        <strain evidence="3 4">12B1</strain>
    </source>
</reference>